<dbReference type="NCBIfam" id="TIGR00636">
    <property type="entry name" value="PduO_Nterm"/>
    <property type="match status" value="1"/>
</dbReference>
<dbReference type="SMART" id="SM00331">
    <property type="entry name" value="PP2C_SIG"/>
    <property type="match status" value="1"/>
</dbReference>
<keyword evidence="9" id="KW-0472">Membrane</keyword>
<dbReference type="PANTHER" id="PTHR43261:SF1">
    <property type="entry name" value="RIBOSOME-RELEASING FACTOR 2, MITOCHONDRIAL"/>
    <property type="match status" value="1"/>
</dbReference>
<evidence type="ECO:0000259" key="12">
    <source>
        <dbReference type="SMART" id="SM00889"/>
    </source>
</evidence>
<evidence type="ECO:0000256" key="8">
    <source>
        <dbReference type="SAM" id="MobiDB-lite"/>
    </source>
</evidence>
<evidence type="ECO:0000256" key="3">
    <source>
        <dbReference type="ARBA" id="ARBA00022679"/>
    </source>
</evidence>
<reference evidence="13" key="1">
    <citation type="submission" date="2021-02" db="EMBL/GenBank/DDBJ databases">
        <authorList>
            <person name="Dougan E. K."/>
            <person name="Rhodes N."/>
            <person name="Thang M."/>
            <person name="Chan C."/>
        </authorList>
    </citation>
    <scope>NUCLEOTIDE SEQUENCE</scope>
</reference>
<evidence type="ECO:0000313" key="13">
    <source>
        <dbReference type="EMBL" id="CAE7676717.1"/>
    </source>
</evidence>
<protein>
    <submittedName>
        <fullName evidence="13">FusA protein</fullName>
    </submittedName>
</protein>
<dbReference type="GO" id="GO:0003746">
    <property type="term" value="F:translation elongation factor activity"/>
    <property type="evidence" value="ECO:0007669"/>
    <property type="project" value="InterPro"/>
</dbReference>
<dbReference type="CDD" id="cd01434">
    <property type="entry name" value="EFG_mtEFG1_IV"/>
    <property type="match status" value="1"/>
</dbReference>
<dbReference type="InterPro" id="IPR000640">
    <property type="entry name" value="EFG_V-like"/>
</dbReference>
<dbReference type="CDD" id="cd03713">
    <property type="entry name" value="EFG_mtEFG_C"/>
    <property type="match status" value="1"/>
</dbReference>
<organism evidence="13 14">
    <name type="scientific">Symbiodinium necroappetens</name>
    <dbReference type="NCBI Taxonomy" id="1628268"/>
    <lineage>
        <taxon>Eukaryota</taxon>
        <taxon>Sar</taxon>
        <taxon>Alveolata</taxon>
        <taxon>Dinophyceae</taxon>
        <taxon>Suessiales</taxon>
        <taxon>Symbiodiniaceae</taxon>
        <taxon>Symbiodinium</taxon>
    </lineage>
</organism>
<feature type="transmembrane region" description="Helical" evidence="9">
    <location>
        <begin position="537"/>
        <end position="555"/>
    </location>
</feature>
<dbReference type="InterPro" id="IPR047872">
    <property type="entry name" value="EFG_IV"/>
</dbReference>
<feature type="domain" description="Translation elongation factor EFG/EF2" evidence="12">
    <location>
        <begin position="20"/>
        <end position="149"/>
    </location>
</feature>
<dbReference type="PANTHER" id="PTHR43261">
    <property type="entry name" value="TRANSLATION ELONGATION FACTOR G-RELATED"/>
    <property type="match status" value="1"/>
</dbReference>
<evidence type="ECO:0000313" key="14">
    <source>
        <dbReference type="Proteomes" id="UP000601435"/>
    </source>
</evidence>
<dbReference type="InterPro" id="IPR035647">
    <property type="entry name" value="EFG_III/V"/>
</dbReference>
<keyword evidence="14" id="KW-1185">Reference proteome</keyword>
<evidence type="ECO:0000256" key="9">
    <source>
        <dbReference type="SAM" id="Phobius"/>
    </source>
</evidence>
<dbReference type="Proteomes" id="UP000601435">
    <property type="component" value="Unassembled WGS sequence"/>
</dbReference>
<dbReference type="AlphaFoldDB" id="A0A812WKX7"/>
<dbReference type="SUPFAM" id="SSF81606">
    <property type="entry name" value="PP2C-like"/>
    <property type="match status" value="1"/>
</dbReference>
<dbReference type="Gene3D" id="3.30.70.240">
    <property type="match status" value="1"/>
</dbReference>
<dbReference type="InterPro" id="IPR014721">
    <property type="entry name" value="Ribsml_uS5_D2-typ_fold_subgr"/>
</dbReference>
<keyword evidence="9" id="KW-1133">Transmembrane helix</keyword>
<evidence type="ECO:0000256" key="5">
    <source>
        <dbReference type="ARBA" id="ARBA00022840"/>
    </source>
</evidence>
<dbReference type="InterPro" id="IPR016030">
    <property type="entry name" value="CblAdoTrfase-like"/>
</dbReference>
<feature type="domain" description="Elongation factor EFG" evidence="11">
    <location>
        <begin position="151"/>
        <end position="238"/>
    </location>
</feature>
<dbReference type="Pfam" id="PF01923">
    <property type="entry name" value="Cob_adeno_trans"/>
    <property type="match status" value="1"/>
</dbReference>
<keyword evidence="6" id="KW-0648">Protein biosynthesis</keyword>
<evidence type="ECO:0000259" key="11">
    <source>
        <dbReference type="SMART" id="SM00838"/>
    </source>
</evidence>
<feature type="transmembrane region" description="Helical" evidence="9">
    <location>
        <begin position="503"/>
        <end position="525"/>
    </location>
</feature>
<dbReference type="GO" id="GO:0032790">
    <property type="term" value="P:ribosome disassembly"/>
    <property type="evidence" value="ECO:0007669"/>
    <property type="project" value="TreeGrafter"/>
</dbReference>
<dbReference type="OrthoDB" id="198619at2759"/>
<keyword evidence="3" id="KW-0808">Transferase</keyword>
<dbReference type="InterPro" id="IPR035649">
    <property type="entry name" value="EFG_V"/>
</dbReference>
<evidence type="ECO:0000256" key="4">
    <source>
        <dbReference type="ARBA" id="ARBA00022741"/>
    </source>
</evidence>
<dbReference type="GO" id="GO:0005524">
    <property type="term" value="F:ATP binding"/>
    <property type="evidence" value="ECO:0007669"/>
    <property type="project" value="UniProtKB-KW"/>
</dbReference>
<feature type="compositionally biased region" description="Low complexity" evidence="8">
    <location>
        <begin position="616"/>
        <end position="632"/>
    </location>
</feature>
<dbReference type="Pfam" id="PF07228">
    <property type="entry name" value="SpoIIE"/>
    <property type="match status" value="1"/>
</dbReference>
<feature type="region of interest" description="Disordered" evidence="8">
    <location>
        <begin position="605"/>
        <end position="632"/>
    </location>
</feature>
<feature type="transmembrane region" description="Helical" evidence="9">
    <location>
        <begin position="670"/>
        <end position="691"/>
    </location>
</feature>
<dbReference type="InterPro" id="IPR001932">
    <property type="entry name" value="PPM-type_phosphatase-like_dom"/>
</dbReference>
<feature type="domain" description="PPM-type phosphatase" evidence="10">
    <location>
        <begin position="780"/>
        <end position="1015"/>
    </location>
</feature>
<dbReference type="Gene3D" id="3.60.40.10">
    <property type="entry name" value="PPM-type phosphatase domain"/>
    <property type="match status" value="1"/>
</dbReference>
<dbReference type="EMBL" id="CAJNJA010033253">
    <property type="protein sequence ID" value="CAE7676717.1"/>
    <property type="molecule type" value="Genomic_DNA"/>
</dbReference>
<dbReference type="Gene3D" id="1.20.1200.10">
    <property type="entry name" value="Cobalamin adenosyltransferase-like"/>
    <property type="match status" value="1"/>
</dbReference>
<dbReference type="InterPro" id="IPR036457">
    <property type="entry name" value="PPM-type-like_dom_sf"/>
</dbReference>
<feature type="transmembrane region" description="Helical" evidence="9">
    <location>
        <begin position="726"/>
        <end position="749"/>
    </location>
</feature>
<evidence type="ECO:0000256" key="7">
    <source>
        <dbReference type="ARBA" id="ARBA00023134"/>
    </source>
</evidence>
<dbReference type="SUPFAM" id="SSF89028">
    <property type="entry name" value="Cobalamin adenosyltransferase-like"/>
    <property type="match status" value="1"/>
</dbReference>
<dbReference type="GO" id="GO:0005525">
    <property type="term" value="F:GTP binding"/>
    <property type="evidence" value="ECO:0007669"/>
    <property type="project" value="UniProtKB-KW"/>
</dbReference>
<name>A0A812WKX7_9DINO</name>
<dbReference type="Pfam" id="PF00679">
    <property type="entry name" value="EFG_C"/>
    <property type="match status" value="1"/>
</dbReference>
<keyword evidence="9" id="KW-0812">Transmembrane</keyword>
<keyword evidence="7" id="KW-0342">GTP-binding</keyword>
<proteinExistence type="predicted"/>
<comment type="subcellular location">
    <subcellularLocation>
        <location evidence="1">Cytoplasm</location>
    </subcellularLocation>
</comment>
<dbReference type="SMART" id="SM00838">
    <property type="entry name" value="EFG_C"/>
    <property type="match status" value="1"/>
</dbReference>
<feature type="non-terminal residue" evidence="13">
    <location>
        <position position="1"/>
    </location>
</feature>
<gene>
    <name evidence="13" type="primary">fusA</name>
    <name evidence="13" type="ORF">SNEC2469_LOCUS19422</name>
</gene>
<dbReference type="InterPro" id="IPR029499">
    <property type="entry name" value="PduO-typ"/>
</dbReference>
<dbReference type="InterPro" id="IPR036451">
    <property type="entry name" value="CblAdoTrfase-like_sf"/>
</dbReference>
<dbReference type="SMART" id="SM00889">
    <property type="entry name" value="EFG_IV"/>
    <property type="match status" value="1"/>
</dbReference>
<keyword evidence="2" id="KW-0963">Cytoplasm</keyword>
<evidence type="ECO:0000256" key="6">
    <source>
        <dbReference type="ARBA" id="ARBA00022917"/>
    </source>
</evidence>
<dbReference type="SUPFAM" id="SSF54211">
    <property type="entry name" value="Ribosomal protein S5 domain 2-like"/>
    <property type="match status" value="1"/>
</dbReference>
<comment type="caution">
    <text evidence="13">The sequence shown here is derived from an EMBL/GenBank/DDBJ whole genome shotgun (WGS) entry which is preliminary data.</text>
</comment>
<sequence length="1021" mass="111393">IIKNKLVRDMKVDVEVGTPRVSYREAITKEATDIRGKFVKQTGGRGQFGDVTINIEPYTAAQAEEAELNFKDGVAFENKIVGGKIPREYIPSVEVGIRQTAASGIMAGFPLIGFKATLVDGSYHPVDSSQVAFEQAARLALSEACNKAGLTLLEPIMKVVITTPDEYIGSVTGDISSRRGLVMGTEERGNARLITAEVPLSEMFGYTTVLRSMSQGRATSSMEPLEYRPLPPNMVKEVVAASNDVVKLTKIYTKVGDGGETMLGSGEMVEKSSPRVTAYGEVDEANASIGLAVAILGESDLADREAIAGELTRIQNDLFDVGADLCVPVEADEEPGSRLRTTEAMVTRLEEAIDRWNARLAPLNSFILPGGSKASAAIHVSRTVTRRAERAVAALCAEEPESTMRYAQIYLNRLSDYLFVIARVANGDGERDVLWTPGGQDQPLEALVTATVTSDFREEFEAESTRRLRKRFMWYCGVVLGLSLINAISVVILFIFIPQDHLLDAWVITIATVIAVIPFVWAFLFAKKRQRIARQTLIRIVFWLIVGTSIINLAVAPFSRRASQAIAIDQAQKIQERRANAGEEAEPAAAVDAVLDEIAEAVDPEADVTGGEGEPEATPEFAPGTQQDAATEATLADDAEPATNGGRVVVAQQDLPGGGTAQVTVDGPRFGIGAMWMLNLLITHVFASLFIPWTPREAIAPLVPLLILNALLLLGFKTFGDISDRWIDLVLIILLSPLVGVPGTLICWWRHSRYRQKFHYKMLRGRYGEIKAEFSEARKIHEALFPAPIDAGPLRMDYIYEPMRQIGGDFLFSRSIQREDGSVVLHAVLVDVTGHGLTAALTVNRIAGEIEREFGEDPDTTPAQILTGLNNYIHHTLALHSVYATALAVRVDSREERVTWASAGHPPAFLRGVDGTIERLESTALVLGACLGDDFVVEELSHRFTIGDALLVYTDGATEARNDEGVMIGVRGLEAIMANGRPEEFGGWSATVMRHVEQHRYGQAEDDTLLVEIYRPVTVSK</sequence>
<dbReference type="GO" id="GO:0016740">
    <property type="term" value="F:transferase activity"/>
    <property type="evidence" value="ECO:0007669"/>
    <property type="project" value="UniProtKB-KW"/>
</dbReference>
<feature type="transmembrane region" description="Helical" evidence="9">
    <location>
        <begin position="698"/>
        <end position="720"/>
    </location>
</feature>
<feature type="transmembrane region" description="Helical" evidence="9">
    <location>
        <begin position="472"/>
        <end position="497"/>
    </location>
</feature>
<dbReference type="GO" id="GO:0005737">
    <property type="term" value="C:cytoplasm"/>
    <property type="evidence" value="ECO:0007669"/>
    <property type="project" value="UniProtKB-SubCell"/>
</dbReference>
<dbReference type="FunFam" id="1.20.1200.10:FF:000003">
    <property type="entry name" value="ATP:cob(I)alamin adenosyltransferase"/>
    <property type="match status" value="1"/>
</dbReference>
<dbReference type="Gene3D" id="3.30.230.10">
    <property type="match status" value="1"/>
</dbReference>
<dbReference type="InterPro" id="IPR005517">
    <property type="entry name" value="Transl_elong_EFG/EF2_IV"/>
</dbReference>
<evidence type="ECO:0000256" key="2">
    <source>
        <dbReference type="ARBA" id="ARBA00022490"/>
    </source>
</evidence>
<keyword evidence="4" id="KW-0547">Nucleotide-binding</keyword>
<evidence type="ECO:0000256" key="1">
    <source>
        <dbReference type="ARBA" id="ARBA00004496"/>
    </source>
</evidence>
<evidence type="ECO:0000259" key="10">
    <source>
        <dbReference type="SMART" id="SM00331"/>
    </source>
</evidence>
<accession>A0A812WKX7</accession>
<keyword evidence="5" id="KW-0067">ATP-binding</keyword>
<dbReference type="SUPFAM" id="SSF54980">
    <property type="entry name" value="EF-G C-terminal domain-like"/>
    <property type="match status" value="1"/>
</dbReference>
<dbReference type="FunFam" id="3.30.70.240:FF:000001">
    <property type="entry name" value="Elongation factor G"/>
    <property type="match status" value="1"/>
</dbReference>
<dbReference type="Pfam" id="PF03764">
    <property type="entry name" value="EFG_IV"/>
    <property type="match status" value="1"/>
</dbReference>
<dbReference type="InterPro" id="IPR020568">
    <property type="entry name" value="Ribosomal_Su5_D2-typ_SF"/>
</dbReference>